<protein>
    <submittedName>
        <fullName evidence="1">Uncharacterized protein</fullName>
    </submittedName>
</protein>
<reference evidence="1" key="1">
    <citation type="submission" date="2020-05" db="EMBL/GenBank/DDBJ databases">
        <title>Large-scale comparative analyses of tick genomes elucidate their genetic diversity and vector capacities.</title>
        <authorList>
            <person name="Jia N."/>
            <person name="Wang J."/>
            <person name="Shi W."/>
            <person name="Du L."/>
            <person name="Sun Y."/>
            <person name="Zhan W."/>
            <person name="Jiang J."/>
            <person name="Wang Q."/>
            <person name="Zhang B."/>
            <person name="Ji P."/>
            <person name="Sakyi L.B."/>
            <person name="Cui X."/>
            <person name="Yuan T."/>
            <person name="Jiang B."/>
            <person name="Yang W."/>
            <person name="Lam T.T.-Y."/>
            <person name="Chang Q."/>
            <person name="Ding S."/>
            <person name="Wang X."/>
            <person name="Zhu J."/>
            <person name="Ruan X."/>
            <person name="Zhao L."/>
            <person name="Wei J."/>
            <person name="Que T."/>
            <person name="Du C."/>
            <person name="Cheng J."/>
            <person name="Dai P."/>
            <person name="Han X."/>
            <person name="Huang E."/>
            <person name="Gao Y."/>
            <person name="Liu J."/>
            <person name="Shao H."/>
            <person name="Ye R."/>
            <person name="Li L."/>
            <person name="Wei W."/>
            <person name="Wang X."/>
            <person name="Wang C."/>
            <person name="Yang T."/>
            <person name="Huo Q."/>
            <person name="Li W."/>
            <person name="Guo W."/>
            <person name="Chen H."/>
            <person name="Zhou L."/>
            <person name="Ni X."/>
            <person name="Tian J."/>
            <person name="Zhou Y."/>
            <person name="Sheng Y."/>
            <person name="Liu T."/>
            <person name="Pan Y."/>
            <person name="Xia L."/>
            <person name="Li J."/>
            <person name="Zhao F."/>
            <person name="Cao W."/>
        </authorList>
    </citation>
    <scope>NUCLEOTIDE SEQUENCE</scope>
    <source>
        <strain evidence="1">Dsil-2018</strain>
    </source>
</reference>
<keyword evidence="2" id="KW-1185">Reference proteome</keyword>
<dbReference type="Proteomes" id="UP000821865">
    <property type="component" value="Chromosome 5"/>
</dbReference>
<sequence>MAAKAGASKQTSKDRVDDEHVEVLDDNAEVVANEMITRTTTFKVKTIQELMKLNFEDEKTRISADAVKLLAEFFRVFTMEAVQRATEQAKVQCDTVVTTEHLEKVLPQLLARHKTCSVHEIVLDVDEIHARQQPDNELKFSVFQLKYVPSIVGKKKKKPTGGGGDGVFYRRAPADWGGGGARRPIAPMAGASTRESELGASGSVTQQLSPDQAAPAEKPLKITKKRSKQGLRRVVSWTTETIDNENLNRKSSKCCCIYVKPTKFGEDSEEDDDEGDCDNCRGHFPKGRRFHKDVHKDNPHAANADSSQGQPQNAPIPAGFGPEHPPR</sequence>
<dbReference type="EMBL" id="CM023474">
    <property type="protein sequence ID" value="KAH7948760.1"/>
    <property type="molecule type" value="Genomic_DNA"/>
</dbReference>
<evidence type="ECO:0000313" key="2">
    <source>
        <dbReference type="Proteomes" id="UP000821865"/>
    </source>
</evidence>
<organism evidence="1 2">
    <name type="scientific">Dermacentor silvarum</name>
    <name type="common">Tick</name>
    <dbReference type="NCBI Taxonomy" id="543639"/>
    <lineage>
        <taxon>Eukaryota</taxon>
        <taxon>Metazoa</taxon>
        <taxon>Ecdysozoa</taxon>
        <taxon>Arthropoda</taxon>
        <taxon>Chelicerata</taxon>
        <taxon>Arachnida</taxon>
        <taxon>Acari</taxon>
        <taxon>Parasitiformes</taxon>
        <taxon>Ixodida</taxon>
        <taxon>Ixodoidea</taxon>
        <taxon>Ixodidae</taxon>
        <taxon>Rhipicephalinae</taxon>
        <taxon>Dermacentor</taxon>
    </lineage>
</organism>
<proteinExistence type="predicted"/>
<accession>A0ACB8CP20</accession>
<comment type="caution">
    <text evidence="1">The sequence shown here is derived from an EMBL/GenBank/DDBJ whole genome shotgun (WGS) entry which is preliminary data.</text>
</comment>
<evidence type="ECO:0000313" key="1">
    <source>
        <dbReference type="EMBL" id="KAH7948760.1"/>
    </source>
</evidence>
<gene>
    <name evidence="1" type="ORF">HPB49_002019</name>
</gene>
<name>A0ACB8CP20_DERSI</name>